<dbReference type="Pfam" id="PF12399">
    <property type="entry name" value="BCA_ABC_TP_C"/>
    <property type="match status" value="1"/>
</dbReference>
<name>A0A0P0RI42_9BURK</name>
<dbReference type="InterPro" id="IPR027417">
    <property type="entry name" value="P-loop_NTPase"/>
</dbReference>
<evidence type="ECO:0000256" key="3">
    <source>
        <dbReference type="ARBA" id="ARBA00022519"/>
    </source>
</evidence>
<evidence type="ECO:0000256" key="5">
    <source>
        <dbReference type="ARBA" id="ARBA00022840"/>
    </source>
</evidence>
<dbReference type="SMART" id="SM00382">
    <property type="entry name" value="AAA"/>
    <property type="match status" value="1"/>
</dbReference>
<dbReference type="PROSITE" id="PS50893">
    <property type="entry name" value="ABC_TRANSPORTER_2"/>
    <property type="match status" value="1"/>
</dbReference>
<organism evidence="7 8">
    <name type="scientific">Paraburkholderia caribensis MBA4</name>
    <dbReference type="NCBI Taxonomy" id="1323664"/>
    <lineage>
        <taxon>Bacteria</taxon>
        <taxon>Pseudomonadati</taxon>
        <taxon>Pseudomonadota</taxon>
        <taxon>Betaproteobacteria</taxon>
        <taxon>Burkholderiales</taxon>
        <taxon>Burkholderiaceae</taxon>
        <taxon>Paraburkholderia</taxon>
    </lineage>
</organism>
<dbReference type="Gene3D" id="3.40.50.300">
    <property type="entry name" value="P-loop containing nucleotide triphosphate hydrolases"/>
    <property type="match status" value="1"/>
</dbReference>
<keyword evidence="2" id="KW-1003">Cell membrane</keyword>
<dbReference type="GO" id="GO:0005886">
    <property type="term" value="C:plasma membrane"/>
    <property type="evidence" value="ECO:0007669"/>
    <property type="project" value="TreeGrafter"/>
</dbReference>
<protein>
    <submittedName>
        <fullName evidence="7">Amino acid/amide ABC transporter ATP-binding protein 1, HAAT family</fullName>
    </submittedName>
</protein>
<dbReference type="CDD" id="cd03219">
    <property type="entry name" value="ABC_Mj1267_LivG_branched"/>
    <property type="match status" value="1"/>
</dbReference>
<dbReference type="InterPro" id="IPR003439">
    <property type="entry name" value="ABC_transporter-like_ATP-bd"/>
</dbReference>
<reference evidence="7 8" key="1">
    <citation type="journal article" date="2014" name="Genome Announc.">
        <title>Draft Genome Sequence of the Haloacid-Degrading Burkholderia caribensis Strain MBA4.</title>
        <authorList>
            <person name="Pan Y."/>
            <person name="Kong K.F."/>
            <person name="Tsang J.S."/>
        </authorList>
    </citation>
    <scope>NUCLEOTIDE SEQUENCE [LARGE SCALE GENOMIC DNA]</scope>
    <source>
        <strain evidence="7 8">MBA4</strain>
    </source>
</reference>
<feature type="domain" description="ABC transporter" evidence="6">
    <location>
        <begin position="2"/>
        <end position="250"/>
    </location>
</feature>
<gene>
    <name evidence="7" type="ORF">K788_0000538</name>
</gene>
<sequence>MLNVSHITMRFMGLTALDDVSFNVREGEVHAVIGPNGAGKTTLFNIISGVQVPTSGSVSLRSVGDLSKVPLNQRPSIGMMRTFQNIRLFGTMTALENVLLGATCRSNGSVLSRAFGFPKARASERDAVAEAYRLLERVGLAEAALTPAHSLSYGAQRRLEIARALAATPRILMLDEPAAGMNDGERHTLADLISSLQMDGITILIVEHDMPFINRLSDQITVLNFGKLIASGTPEVVCRHPTVIEAYLGSEYAEAQHA</sequence>
<keyword evidence="3" id="KW-0472">Membrane</keyword>
<dbReference type="EMBL" id="CP012747">
    <property type="protein sequence ID" value="ALL68402.1"/>
    <property type="molecule type" value="Genomic_DNA"/>
</dbReference>
<keyword evidence="1" id="KW-0813">Transport</keyword>
<keyword evidence="4" id="KW-0547">Nucleotide-binding</keyword>
<evidence type="ECO:0000313" key="7">
    <source>
        <dbReference type="EMBL" id="ALL68402.1"/>
    </source>
</evidence>
<dbReference type="Proteomes" id="UP000019146">
    <property type="component" value="Chromosome 2"/>
</dbReference>
<accession>A0A0P0RI42</accession>
<dbReference type="Pfam" id="PF00005">
    <property type="entry name" value="ABC_tran"/>
    <property type="match status" value="1"/>
</dbReference>
<proteinExistence type="predicted"/>
<evidence type="ECO:0000256" key="4">
    <source>
        <dbReference type="ARBA" id="ARBA00022741"/>
    </source>
</evidence>
<evidence type="ECO:0000256" key="1">
    <source>
        <dbReference type="ARBA" id="ARBA00022448"/>
    </source>
</evidence>
<dbReference type="InterPro" id="IPR051120">
    <property type="entry name" value="ABC_AA/LPS_Transport"/>
</dbReference>
<evidence type="ECO:0000259" key="6">
    <source>
        <dbReference type="PROSITE" id="PS50893"/>
    </source>
</evidence>
<evidence type="ECO:0000256" key="2">
    <source>
        <dbReference type="ARBA" id="ARBA00022475"/>
    </source>
</evidence>
<dbReference type="GO" id="GO:0005524">
    <property type="term" value="F:ATP binding"/>
    <property type="evidence" value="ECO:0007669"/>
    <property type="project" value="UniProtKB-KW"/>
</dbReference>
<keyword evidence="3" id="KW-0997">Cell inner membrane</keyword>
<dbReference type="KEGG" id="bcai:K788_0000538"/>
<dbReference type="PANTHER" id="PTHR45772:SF4">
    <property type="entry name" value="ABC TRANSPORTER ATP-BINDING PROTEIN"/>
    <property type="match status" value="1"/>
</dbReference>
<dbReference type="SUPFAM" id="SSF52540">
    <property type="entry name" value="P-loop containing nucleoside triphosphate hydrolases"/>
    <property type="match status" value="1"/>
</dbReference>
<dbReference type="FunFam" id="3.40.50.300:FF:000421">
    <property type="entry name" value="Branched-chain amino acid ABC transporter ATP-binding protein"/>
    <property type="match status" value="1"/>
</dbReference>
<dbReference type="AlphaFoldDB" id="A0A0P0RI42"/>
<keyword evidence="5 7" id="KW-0067">ATP-binding</keyword>
<dbReference type="GO" id="GO:0016887">
    <property type="term" value="F:ATP hydrolysis activity"/>
    <property type="evidence" value="ECO:0007669"/>
    <property type="project" value="InterPro"/>
</dbReference>
<dbReference type="PANTHER" id="PTHR45772">
    <property type="entry name" value="CONSERVED COMPONENT OF ABC TRANSPORTER FOR NATURAL AMINO ACIDS-RELATED"/>
    <property type="match status" value="1"/>
</dbReference>
<evidence type="ECO:0000313" key="8">
    <source>
        <dbReference type="Proteomes" id="UP000019146"/>
    </source>
</evidence>
<dbReference type="InterPro" id="IPR032823">
    <property type="entry name" value="BCA_ABC_TP_C"/>
</dbReference>
<dbReference type="InterPro" id="IPR003593">
    <property type="entry name" value="AAA+_ATPase"/>
</dbReference>